<comment type="caution">
    <text evidence="1">The sequence shown here is derived from an EMBL/GenBank/DDBJ whole genome shotgun (WGS) entry which is preliminary data.</text>
</comment>
<dbReference type="Proteomes" id="UP001279734">
    <property type="component" value="Unassembled WGS sequence"/>
</dbReference>
<evidence type="ECO:0000313" key="2">
    <source>
        <dbReference type="Proteomes" id="UP001279734"/>
    </source>
</evidence>
<organism evidence="1 2">
    <name type="scientific">Nepenthes gracilis</name>
    <name type="common">Slender pitcher plant</name>
    <dbReference type="NCBI Taxonomy" id="150966"/>
    <lineage>
        <taxon>Eukaryota</taxon>
        <taxon>Viridiplantae</taxon>
        <taxon>Streptophyta</taxon>
        <taxon>Embryophyta</taxon>
        <taxon>Tracheophyta</taxon>
        <taxon>Spermatophyta</taxon>
        <taxon>Magnoliopsida</taxon>
        <taxon>eudicotyledons</taxon>
        <taxon>Gunneridae</taxon>
        <taxon>Pentapetalae</taxon>
        <taxon>Caryophyllales</taxon>
        <taxon>Nepenthaceae</taxon>
        <taxon>Nepenthes</taxon>
    </lineage>
</organism>
<reference evidence="1" key="1">
    <citation type="submission" date="2023-05" db="EMBL/GenBank/DDBJ databases">
        <title>Nepenthes gracilis genome sequencing.</title>
        <authorList>
            <person name="Fukushima K."/>
        </authorList>
    </citation>
    <scope>NUCLEOTIDE SEQUENCE</scope>
    <source>
        <strain evidence="1">SING2019-196</strain>
    </source>
</reference>
<protein>
    <submittedName>
        <fullName evidence="1">Uncharacterized protein</fullName>
    </submittedName>
</protein>
<keyword evidence="2" id="KW-1185">Reference proteome</keyword>
<evidence type="ECO:0000313" key="1">
    <source>
        <dbReference type="EMBL" id="GMH19641.1"/>
    </source>
</evidence>
<proteinExistence type="predicted"/>
<gene>
    <name evidence="1" type="ORF">Nepgr_021482</name>
</gene>
<dbReference type="EMBL" id="BSYO01000021">
    <property type="protein sequence ID" value="GMH19641.1"/>
    <property type="molecule type" value="Genomic_DNA"/>
</dbReference>
<name>A0AAD3T111_NEPGR</name>
<dbReference type="AlphaFoldDB" id="A0AAD3T111"/>
<sequence length="118" mass="13505">MVDPLEAPSNLQNGDINPALQLILPHMSSLFCSAGHPPPLLKQKGMITQRLWKKTEPQTTRMQKPYLLERRMYLSRRPEKLRTWGHPPGTRGFNDCGTRTTSFLSSFPIQWALFSSLL</sequence>
<accession>A0AAD3T111</accession>